<keyword evidence="1" id="KW-0812">Transmembrane</keyword>
<comment type="caution">
    <text evidence="2">The sequence shown here is derived from an EMBL/GenBank/DDBJ whole genome shotgun (WGS) entry which is preliminary data.</text>
</comment>
<evidence type="ECO:0000256" key="1">
    <source>
        <dbReference type="SAM" id="Phobius"/>
    </source>
</evidence>
<feature type="transmembrane region" description="Helical" evidence="1">
    <location>
        <begin position="31"/>
        <end position="51"/>
    </location>
</feature>
<keyword evidence="1" id="KW-0472">Membrane</keyword>
<dbReference type="AlphaFoldDB" id="A0A7Y9F587"/>
<protein>
    <submittedName>
        <fullName evidence="2">Xanthosine utilization system XapX-like protein</fullName>
    </submittedName>
</protein>
<reference evidence="2 3" key="1">
    <citation type="submission" date="2020-07" db="EMBL/GenBank/DDBJ databases">
        <title>Sequencing the genomes of 1000 actinobacteria strains.</title>
        <authorList>
            <person name="Klenk H.-P."/>
        </authorList>
    </citation>
    <scope>NUCLEOTIDE SEQUENCE [LARGE SCALE GENOMIC DNA]</scope>
    <source>
        <strain evidence="2 3">DSM 18965</strain>
    </source>
</reference>
<dbReference type="EMBL" id="JACCBE010000001">
    <property type="protein sequence ID" value="NYD59546.1"/>
    <property type="molecule type" value="Genomic_DNA"/>
</dbReference>
<gene>
    <name evidence="2" type="ORF">BKA08_003784</name>
</gene>
<sequence length="71" mass="7447">MNAKWWLVCLAVACLIGVVVALVADPLPFSPGVSVMVVLAIIMGASGWTALQRGAARGARNSGISLRQRQK</sequence>
<keyword evidence="1" id="KW-1133">Transmembrane helix</keyword>
<dbReference type="RefSeq" id="WP_179616982.1">
    <property type="nucleotide sequence ID" value="NZ_CP059163.1"/>
</dbReference>
<evidence type="ECO:0000313" key="3">
    <source>
        <dbReference type="Proteomes" id="UP000516957"/>
    </source>
</evidence>
<accession>A0A7Y9F587</accession>
<keyword evidence="3" id="KW-1185">Reference proteome</keyword>
<name>A0A7Y9F587_9ACTN</name>
<proteinExistence type="predicted"/>
<dbReference type="Proteomes" id="UP000516957">
    <property type="component" value="Unassembled WGS sequence"/>
</dbReference>
<organism evidence="2 3">
    <name type="scientific">Nocardioides marinisabuli</name>
    <dbReference type="NCBI Taxonomy" id="419476"/>
    <lineage>
        <taxon>Bacteria</taxon>
        <taxon>Bacillati</taxon>
        <taxon>Actinomycetota</taxon>
        <taxon>Actinomycetes</taxon>
        <taxon>Propionibacteriales</taxon>
        <taxon>Nocardioidaceae</taxon>
        <taxon>Nocardioides</taxon>
    </lineage>
</organism>
<evidence type="ECO:0000313" key="2">
    <source>
        <dbReference type="EMBL" id="NYD59546.1"/>
    </source>
</evidence>